<proteinExistence type="predicted"/>
<dbReference type="Proteomes" id="UP000011511">
    <property type="component" value="Unassembled WGS sequence"/>
</dbReference>
<dbReference type="EMBL" id="AOIK01000015">
    <property type="protein sequence ID" value="ELY88991.1"/>
    <property type="molecule type" value="Genomic_DNA"/>
</dbReference>
<accession>L9ZSE3</accession>
<comment type="caution">
    <text evidence="2">The sequence shown here is derived from an EMBL/GenBank/DDBJ whole genome shotgun (WGS) entry which is preliminary data.</text>
</comment>
<sequence length="145" mass="16732">MPARDRFRTDRRAGSASGPRRSSSRRAINPYCDRIRNRVGDSGKSDSNHRRRRLAERVQFHSWDRSVASNAGKTRRARTLEIDQGLWSRESLSTGAQRGENAGPRSNRRSSARLRTRRRMPFQCVQLSTERRSGPPDQYDGYSIR</sequence>
<name>L9ZSE3_NATA2</name>
<organism evidence="2 3">
    <name type="scientific">Natrinema altunense (strain JCM 12890 / CGMCC 1.3731 / AJ2)</name>
    <dbReference type="NCBI Taxonomy" id="1227494"/>
    <lineage>
        <taxon>Archaea</taxon>
        <taxon>Methanobacteriati</taxon>
        <taxon>Methanobacteriota</taxon>
        <taxon>Stenosarchaea group</taxon>
        <taxon>Halobacteria</taxon>
        <taxon>Halobacteriales</taxon>
        <taxon>Natrialbaceae</taxon>
        <taxon>Natrinema</taxon>
    </lineage>
</organism>
<evidence type="ECO:0000256" key="1">
    <source>
        <dbReference type="SAM" id="MobiDB-lite"/>
    </source>
</evidence>
<feature type="compositionally biased region" description="Basic residues" evidence="1">
    <location>
        <begin position="106"/>
        <end position="120"/>
    </location>
</feature>
<protein>
    <submittedName>
        <fullName evidence="2">Uncharacterized protein</fullName>
    </submittedName>
</protein>
<dbReference type="AlphaFoldDB" id="L9ZSE3"/>
<reference evidence="2 3" key="1">
    <citation type="journal article" date="2014" name="PLoS Genet.">
        <title>Phylogenetically driven sequencing of extremely halophilic archaea reveals strategies for static and dynamic osmo-response.</title>
        <authorList>
            <person name="Becker E.A."/>
            <person name="Seitzer P.M."/>
            <person name="Tritt A."/>
            <person name="Larsen D."/>
            <person name="Krusor M."/>
            <person name="Yao A.I."/>
            <person name="Wu D."/>
            <person name="Madern D."/>
            <person name="Eisen J.A."/>
            <person name="Darling A.E."/>
            <person name="Facciotti M.T."/>
        </authorList>
    </citation>
    <scope>NUCLEOTIDE SEQUENCE [LARGE SCALE GENOMIC DNA]</scope>
    <source>
        <strain evidence="2 3">JCM 12890</strain>
    </source>
</reference>
<evidence type="ECO:0000313" key="3">
    <source>
        <dbReference type="Proteomes" id="UP000011511"/>
    </source>
</evidence>
<feature type="compositionally biased region" description="Basic and acidic residues" evidence="1">
    <location>
        <begin position="1"/>
        <end position="13"/>
    </location>
</feature>
<keyword evidence="3" id="KW-1185">Reference proteome</keyword>
<feature type="compositionally biased region" description="Low complexity" evidence="1">
    <location>
        <begin position="14"/>
        <end position="27"/>
    </location>
</feature>
<evidence type="ECO:0000313" key="2">
    <source>
        <dbReference type="EMBL" id="ELY88991.1"/>
    </source>
</evidence>
<feature type="region of interest" description="Disordered" evidence="1">
    <location>
        <begin position="1"/>
        <end position="53"/>
    </location>
</feature>
<feature type="region of interest" description="Disordered" evidence="1">
    <location>
        <begin position="82"/>
        <end position="145"/>
    </location>
</feature>
<gene>
    <name evidence="2" type="ORF">C485_05416</name>
</gene>
<feature type="compositionally biased region" description="Basic and acidic residues" evidence="1">
    <location>
        <begin position="33"/>
        <end position="48"/>
    </location>
</feature>